<evidence type="ECO:0000313" key="2">
    <source>
        <dbReference type="Proteomes" id="UP000008084"/>
    </source>
</evidence>
<reference evidence="1 2" key="1">
    <citation type="journal article" date="2011" name="J. Bacteriol.">
        <title>Complete genome sequence of Yersinia enterocolitica subsp. palearctica serogroup O:3.</title>
        <authorList>
            <person name="Batzilla J."/>
            <person name="Hoper D."/>
            <person name="Antonenka U."/>
            <person name="Heesemann J."/>
            <person name="Rakin A."/>
        </authorList>
    </citation>
    <scope>NUCLEOTIDE SEQUENCE [LARGE SCALE GENOMIC DNA]</scope>
    <source>
        <strain evidence="2">DSM 13030 / CIP 106945 / Y11</strain>
    </source>
</reference>
<accession>A0A0H3NXP4</accession>
<gene>
    <name evidence="1" type="ordered locus">Y11_24461</name>
</gene>
<dbReference type="PATRIC" id="fig|930944.6.peg.2428"/>
<sequence>MASIKRCRDNEVNLQAVIADRPEAANNPAQDFFSVITSPFLRKAPSWHDFQD</sequence>
<dbReference type="EMBL" id="FR729477">
    <property type="protein sequence ID" value="CBY25735.1"/>
    <property type="molecule type" value="Genomic_DNA"/>
</dbReference>
<dbReference type="Proteomes" id="UP000008084">
    <property type="component" value="Chromosome"/>
</dbReference>
<dbReference type="KEGG" id="yey:Y11_24461"/>
<dbReference type="AlphaFoldDB" id="A0A0H3NXP4"/>
<protein>
    <submittedName>
        <fullName evidence="1">Uncharacterized protein</fullName>
    </submittedName>
</protein>
<dbReference type="HOGENOM" id="CLU_3086388_0_0_6"/>
<organism evidence="1 2">
    <name type="scientific">Yersinia enterocolitica subsp. palearctica serotype O:3 (strain DSM 13030 / CIP 106945 / Y11)</name>
    <dbReference type="NCBI Taxonomy" id="930944"/>
    <lineage>
        <taxon>Bacteria</taxon>
        <taxon>Pseudomonadati</taxon>
        <taxon>Pseudomonadota</taxon>
        <taxon>Gammaproteobacteria</taxon>
        <taxon>Enterobacterales</taxon>
        <taxon>Yersiniaceae</taxon>
        <taxon>Yersinia</taxon>
    </lineage>
</organism>
<name>A0A0H3NXP4_YERE1</name>
<evidence type="ECO:0000313" key="1">
    <source>
        <dbReference type="EMBL" id="CBY25735.1"/>
    </source>
</evidence>
<proteinExistence type="predicted"/>